<evidence type="ECO:0000313" key="3">
    <source>
        <dbReference type="Proteomes" id="UP000217289"/>
    </source>
</evidence>
<feature type="transmembrane region" description="Helical" evidence="1">
    <location>
        <begin position="251"/>
        <end position="271"/>
    </location>
</feature>
<feature type="transmembrane region" description="Helical" evidence="1">
    <location>
        <begin position="62"/>
        <end position="85"/>
    </location>
</feature>
<evidence type="ECO:0000313" key="2">
    <source>
        <dbReference type="EMBL" id="ATB29129.1"/>
    </source>
</evidence>
<sequence length="732" mass="79654">MAWVRVRDWWRGKTAQPLRPFVEWLSRSPFLLGLQVLVLCMVWGVFDVLGLSSLFFHDVPRVTFIAGFMAAMLLGQLCFVGYLLDADEKWALAARPGKRGRVPPTLGWYLFRTGTYPLLLGVLCVPVFIRRYFAFLFGVLAALGAMLLITRGTEWLQRWSAAGWRQHRRLRRIKALLFRRRSTHILVLHVLQAWLLALFVAGYLIVAMTVALTGYPGWVSPAVVICVAMGLVGAVYGAVRFFFVERYTGTFLLMGVGVLFIGRACADVSVYDELTQPRAPAYAGTSIGPAREAGLLGDEETLEAWLAGMWESPPAGAPWRAPDEAVPEMALRCGEAGAKPRLALVATSGGGIRAAAWTAHVLSRLQGPQGVPSFHRYVRLVTGASGGMVGAGTWVAGLGPDGLPEPAILPEMMQRDSLSAAAIALLLPFGEDRGRALERVWVENTKGLLGRSFEALRPGEAAGWLPSLVYSPMLVEDGRRLLVSNLDLSPLTASEASLLTVEPGGSTRPAGPRSRLSLSGVQLFQLFPHTQSRFAVATAARMSASFPYMSPASTLPTAPSVRVVDAGYYDNYGVDLAAMWLHAHRAWIHACTSGVVLIQIRDHLGNGQRTTLPTGWEELPRGGGLTSPVEAVLRARESSMSFRNDELLSLVQDELNVDQPCFFTTATFEFSETAPLSWALTARDTAQLRYAAESPTLAAQVAAVREWLTASPGAQAHARQHGLCPGQRDELP</sequence>
<dbReference type="OrthoDB" id="581211at2"/>
<protein>
    <submittedName>
        <fullName evidence="2">Uncharacterized protein</fullName>
    </submittedName>
</protein>
<feature type="transmembrane region" description="Helical" evidence="1">
    <location>
        <begin position="186"/>
        <end position="212"/>
    </location>
</feature>
<dbReference type="RefSeq" id="WP_095977742.1">
    <property type="nucleotide sequence ID" value="NZ_CP022163.1"/>
</dbReference>
<feature type="transmembrane region" description="Helical" evidence="1">
    <location>
        <begin position="218"/>
        <end position="239"/>
    </location>
</feature>
<proteinExistence type="predicted"/>
<feature type="transmembrane region" description="Helical" evidence="1">
    <location>
        <begin position="106"/>
        <end position="128"/>
    </location>
</feature>
<dbReference type="EMBL" id="CP022163">
    <property type="protein sequence ID" value="ATB29129.1"/>
    <property type="molecule type" value="Genomic_DNA"/>
</dbReference>
<dbReference type="InterPro" id="IPR016035">
    <property type="entry name" value="Acyl_Trfase/lysoPLipase"/>
</dbReference>
<dbReference type="Gene3D" id="3.40.1090.10">
    <property type="entry name" value="Cytosolic phospholipase A2 catalytic domain"/>
    <property type="match status" value="1"/>
</dbReference>
<keyword evidence="3" id="KW-1185">Reference proteome</keyword>
<keyword evidence="1" id="KW-0812">Transmembrane</keyword>
<dbReference type="AlphaFoldDB" id="A0A250IB98"/>
<feature type="transmembrane region" description="Helical" evidence="1">
    <location>
        <begin position="134"/>
        <end position="150"/>
    </location>
</feature>
<name>A0A250IB98_9BACT</name>
<feature type="transmembrane region" description="Helical" evidence="1">
    <location>
        <begin position="30"/>
        <end position="56"/>
    </location>
</feature>
<organism evidence="2 3">
    <name type="scientific">Melittangium boletus DSM 14713</name>
    <dbReference type="NCBI Taxonomy" id="1294270"/>
    <lineage>
        <taxon>Bacteria</taxon>
        <taxon>Pseudomonadati</taxon>
        <taxon>Myxococcota</taxon>
        <taxon>Myxococcia</taxon>
        <taxon>Myxococcales</taxon>
        <taxon>Cystobacterineae</taxon>
        <taxon>Archangiaceae</taxon>
        <taxon>Melittangium</taxon>
    </lineage>
</organism>
<keyword evidence="1" id="KW-0472">Membrane</keyword>
<dbReference type="SUPFAM" id="SSF52151">
    <property type="entry name" value="FabD/lysophospholipase-like"/>
    <property type="match status" value="1"/>
</dbReference>
<accession>A0A250IB98</accession>
<reference evidence="2 3" key="1">
    <citation type="submission" date="2017-06" db="EMBL/GenBank/DDBJ databases">
        <authorList>
            <person name="Kim H.J."/>
            <person name="Triplett B.A."/>
        </authorList>
    </citation>
    <scope>NUCLEOTIDE SEQUENCE [LARGE SCALE GENOMIC DNA]</scope>
    <source>
        <strain evidence="2 3">DSM 14713</strain>
    </source>
</reference>
<dbReference type="Proteomes" id="UP000217289">
    <property type="component" value="Chromosome"/>
</dbReference>
<dbReference type="KEGG" id="mbd:MEBOL_002578"/>
<gene>
    <name evidence="2" type="ORF">MEBOL_002578</name>
</gene>
<evidence type="ECO:0000256" key="1">
    <source>
        <dbReference type="SAM" id="Phobius"/>
    </source>
</evidence>
<keyword evidence="1" id="KW-1133">Transmembrane helix</keyword>